<dbReference type="PRINTS" id="PR00111">
    <property type="entry name" value="ABHYDROLASE"/>
</dbReference>
<name>A0A6V2KHR8_EMIHU</name>
<dbReference type="PRINTS" id="PR00412">
    <property type="entry name" value="EPOXHYDRLASE"/>
</dbReference>
<dbReference type="PANTHER" id="PTHR46438">
    <property type="entry name" value="ALPHA/BETA-HYDROLASES SUPERFAMILY PROTEIN"/>
    <property type="match status" value="1"/>
</dbReference>
<dbReference type="Pfam" id="PF00561">
    <property type="entry name" value="Abhydrolase_1"/>
    <property type="match status" value="1"/>
</dbReference>
<sequence length="369" mass="39688">MLALLACGLLLPHRASPTQRRHRIVMSVAAAPQAPLRWTEAPDQTWTFNGWKEARGLSVNYFVAGPEEAQPFLLIHGFGASGFHWRRNVNVLAGAGYRVYAIDLVGFGLSSKPVIDYDSRIWRDQCAAFLREVAGCGAGGRKAIVAGNSIGGYTALALGAEYPDLCLGIASLNGAGRFSPPPEEAERLRREEAARAERSPVAVAVDQAREYVATSLQRAVAFTGLFVTKQPLRIKQVLRQVYPVRPEMADDELVESIVYPAEDAPGLAPPGQIPEVFYRIVSRNSGGGGVPVDVLISQLEMPLLLLWGEEDPWVVSALGDKAQACAEACGVDVRRVSVAAGHCPQDEAPEAVNKGLLDFAEQLRLGGAP</sequence>
<reference evidence="3" key="1">
    <citation type="submission" date="2021-01" db="EMBL/GenBank/DDBJ databases">
        <authorList>
            <person name="Corre E."/>
            <person name="Pelletier E."/>
            <person name="Niang G."/>
            <person name="Scheremetjew M."/>
            <person name="Finn R."/>
            <person name="Kale V."/>
            <person name="Holt S."/>
            <person name="Cochrane G."/>
            <person name="Meng A."/>
            <person name="Brown T."/>
            <person name="Cohen L."/>
        </authorList>
    </citation>
    <scope>NUCLEOTIDE SEQUENCE</scope>
    <source>
        <strain evidence="3">379</strain>
    </source>
</reference>
<organism evidence="3">
    <name type="scientific">Emiliania huxleyi</name>
    <name type="common">Coccolithophore</name>
    <name type="synonym">Pontosphaera huxleyi</name>
    <dbReference type="NCBI Taxonomy" id="2903"/>
    <lineage>
        <taxon>Eukaryota</taxon>
        <taxon>Haptista</taxon>
        <taxon>Haptophyta</taxon>
        <taxon>Prymnesiophyceae</taxon>
        <taxon>Isochrysidales</taxon>
        <taxon>Noelaerhabdaceae</taxon>
        <taxon>Emiliania</taxon>
    </lineage>
</organism>
<evidence type="ECO:0000313" key="3">
    <source>
        <dbReference type="EMBL" id="CAE0520250.1"/>
    </source>
</evidence>
<gene>
    <name evidence="3" type="ORF">EHUX00137_LOCUS201</name>
</gene>
<dbReference type="Gene3D" id="3.40.50.1820">
    <property type="entry name" value="alpha/beta hydrolase"/>
    <property type="match status" value="1"/>
</dbReference>
<feature type="chain" id="PRO_5030160910" description="AB hydrolase-1 domain-containing protein" evidence="1">
    <location>
        <begin position="18"/>
        <end position="369"/>
    </location>
</feature>
<proteinExistence type="predicted"/>
<evidence type="ECO:0000256" key="1">
    <source>
        <dbReference type="SAM" id="SignalP"/>
    </source>
</evidence>
<dbReference type="GO" id="GO:0003824">
    <property type="term" value="F:catalytic activity"/>
    <property type="evidence" value="ECO:0007669"/>
    <property type="project" value="InterPro"/>
</dbReference>
<feature type="signal peptide" evidence="1">
    <location>
        <begin position="1"/>
        <end position="17"/>
    </location>
</feature>
<evidence type="ECO:0000259" key="2">
    <source>
        <dbReference type="Pfam" id="PF00561"/>
    </source>
</evidence>
<dbReference type="PANTHER" id="PTHR46438:SF2">
    <property type="entry name" value="ALPHA_BETA-HYDROLASES SUPERFAMILY PROTEIN"/>
    <property type="match status" value="1"/>
</dbReference>
<feature type="domain" description="AB hydrolase-1" evidence="2">
    <location>
        <begin position="71"/>
        <end position="349"/>
    </location>
</feature>
<dbReference type="InterPro" id="IPR000639">
    <property type="entry name" value="Epox_hydrolase-like"/>
</dbReference>
<accession>A0A6V2KHR8</accession>
<dbReference type="AlphaFoldDB" id="A0A6V2KHR8"/>
<dbReference type="InterPro" id="IPR029058">
    <property type="entry name" value="AB_hydrolase_fold"/>
</dbReference>
<protein>
    <recommendedName>
        <fullName evidence="2">AB hydrolase-1 domain-containing protein</fullName>
    </recommendedName>
</protein>
<keyword evidence="1" id="KW-0732">Signal</keyword>
<dbReference type="SUPFAM" id="SSF53474">
    <property type="entry name" value="alpha/beta-Hydrolases"/>
    <property type="match status" value="1"/>
</dbReference>
<dbReference type="InterPro" id="IPR000073">
    <property type="entry name" value="AB_hydrolase_1"/>
</dbReference>
<dbReference type="EMBL" id="HBIR01000271">
    <property type="protein sequence ID" value="CAE0520250.1"/>
    <property type="molecule type" value="Transcribed_RNA"/>
</dbReference>